<keyword evidence="6" id="KW-0843">Virulence</keyword>
<dbReference type="InterPro" id="IPR017871">
    <property type="entry name" value="ABC_transporter-like_CS"/>
</dbReference>
<evidence type="ECO:0000313" key="9">
    <source>
        <dbReference type="Proteomes" id="UP000619355"/>
    </source>
</evidence>
<dbReference type="PANTHER" id="PTHR43335">
    <property type="entry name" value="ABC TRANSPORTER, ATP-BINDING PROTEIN"/>
    <property type="match status" value="1"/>
</dbReference>
<keyword evidence="2" id="KW-0813">Transport</keyword>
<evidence type="ECO:0000256" key="6">
    <source>
        <dbReference type="ARBA" id="ARBA00023026"/>
    </source>
</evidence>
<dbReference type="AlphaFoldDB" id="A0A919C1V8"/>
<evidence type="ECO:0000313" key="8">
    <source>
        <dbReference type="EMBL" id="GHG40856.1"/>
    </source>
</evidence>
<dbReference type="PROSITE" id="PS00211">
    <property type="entry name" value="ABC_TRANSPORTER_1"/>
    <property type="match status" value="1"/>
</dbReference>
<dbReference type="Gene3D" id="3.40.50.300">
    <property type="entry name" value="P-loop containing nucleotide triphosphate hydrolases"/>
    <property type="match status" value="1"/>
</dbReference>
<keyword evidence="9" id="KW-1185">Reference proteome</keyword>
<gene>
    <name evidence="8" type="ORF">GCM10018980_15460</name>
</gene>
<dbReference type="Proteomes" id="UP000619355">
    <property type="component" value="Unassembled WGS sequence"/>
</dbReference>
<dbReference type="Gene3D" id="3.40.720.10">
    <property type="entry name" value="Alkaline Phosphatase, subunit A"/>
    <property type="match status" value="1"/>
</dbReference>
<evidence type="ECO:0000256" key="2">
    <source>
        <dbReference type="ARBA" id="ARBA00022448"/>
    </source>
</evidence>
<accession>A0A919C1V8</accession>
<comment type="caution">
    <text evidence="8">The sequence shown here is derived from an EMBL/GenBank/DDBJ whole genome shotgun (WGS) entry which is preliminary data.</text>
</comment>
<dbReference type="InterPro" id="IPR003439">
    <property type="entry name" value="ABC_transporter-like_ATP-bd"/>
</dbReference>
<dbReference type="GO" id="GO:0005524">
    <property type="term" value="F:ATP binding"/>
    <property type="evidence" value="ECO:0007669"/>
    <property type="project" value="UniProtKB-KW"/>
</dbReference>
<dbReference type="InterPro" id="IPR027417">
    <property type="entry name" value="P-loop_NTPase"/>
</dbReference>
<dbReference type="GO" id="GO:0016887">
    <property type="term" value="F:ATP hydrolysis activity"/>
    <property type="evidence" value="ECO:0007669"/>
    <property type="project" value="InterPro"/>
</dbReference>
<proteinExistence type="inferred from homology"/>
<evidence type="ECO:0000256" key="5">
    <source>
        <dbReference type="ARBA" id="ARBA00022840"/>
    </source>
</evidence>
<evidence type="ECO:0000256" key="1">
    <source>
        <dbReference type="ARBA" id="ARBA00005417"/>
    </source>
</evidence>
<name>A0A919C1V8_9ACTN</name>
<organism evidence="8 9">
    <name type="scientific">Streptomyces capoamus</name>
    <dbReference type="NCBI Taxonomy" id="68183"/>
    <lineage>
        <taxon>Bacteria</taxon>
        <taxon>Bacillati</taxon>
        <taxon>Actinomycetota</taxon>
        <taxon>Actinomycetes</taxon>
        <taxon>Kitasatosporales</taxon>
        <taxon>Streptomycetaceae</taxon>
        <taxon>Streptomyces</taxon>
    </lineage>
</organism>
<dbReference type="InterPro" id="IPR003593">
    <property type="entry name" value="AAA+_ATPase"/>
</dbReference>
<feature type="domain" description="ABC transporter" evidence="7">
    <location>
        <begin position="7"/>
        <end position="234"/>
    </location>
</feature>
<evidence type="ECO:0000259" key="7">
    <source>
        <dbReference type="PROSITE" id="PS50893"/>
    </source>
</evidence>
<dbReference type="Pfam" id="PF00005">
    <property type="entry name" value="ABC_tran"/>
    <property type="match status" value="1"/>
</dbReference>
<dbReference type="EMBL" id="BNBF01000003">
    <property type="protein sequence ID" value="GHG40856.1"/>
    <property type="molecule type" value="Genomic_DNA"/>
</dbReference>
<dbReference type="GO" id="GO:0016788">
    <property type="term" value="F:hydrolase activity, acting on ester bonds"/>
    <property type="evidence" value="ECO:0007669"/>
    <property type="project" value="InterPro"/>
</dbReference>
<dbReference type="PROSITE" id="PS50893">
    <property type="entry name" value="ABC_TRANSPORTER_2"/>
    <property type="match status" value="1"/>
</dbReference>
<dbReference type="InterPro" id="IPR017850">
    <property type="entry name" value="Alkaline_phosphatase_core_sf"/>
</dbReference>
<keyword evidence="3" id="KW-0547">Nucleotide-binding</keyword>
<sequence>MDPQLAVRARGITKCFGDVVALDGVDLDVAQGRIHGLAGPNGAGKTTLLGLLLGLAVADTGDLDILGTPVGRRFETPGGVSGFVDGPGLYPALTARQNLASLAALRGGDRRSSEIDDALDRVGLTDVADERTRGFSLGMRQRLGLAAALLTRPRLLVLDEPCNGLDPAGKKHVHGVLTRLARDGTSVVLSSHRMDDLEALCSEVTILATGRTVFSGPLGELAAGNRELDYRLVTSDPERTRRLAAAAPGIRPTGDAAGRQGGEALLLRALVPDLDDLVVRLVHQGIDGDPSLTQFGENVTPNQHALARQFGLYDNTYDIGTNSAEGHNWLMQADDPEYTESSAGEYKRSYDTEDDALGHQKTGFLWTGAQAAGKSVRDFGEFQQFLTKPAGASWQNLYCDARTMEATGQDTAYPLASSSPIPSLNSVSVPGFPKFDTSVPDLYRYQIWKRDFEKNGPADLNLFWLSSDHTGGPASPAAQVADNDLATGRIIDRISHSTYWKDSAVFVVEDDSQAGLDHVDGHRAPVQIISPWARHGTVDSHYYSQITMIRTIEQILGIHPMNQKDSAATPMRGAFTRHPDYTPFTSLPNRTSLTDGLKTPPSCGVDTPAAQDPRAAAVPSTKVPADKKSLAAAWDAWKSQQHLTGPHAIPDYADPAQLNHLTWYQTHNWTRPYPGEEKIYAPNDVPGAYIPSAESDG</sequence>
<keyword evidence="5" id="KW-0067">ATP-binding</keyword>
<protein>
    <recommendedName>
        <fullName evidence="7">ABC transporter domain-containing protein</fullName>
    </recommendedName>
</protein>
<dbReference type="SMART" id="SM00382">
    <property type="entry name" value="AAA"/>
    <property type="match status" value="1"/>
</dbReference>
<evidence type="ECO:0000256" key="3">
    <source>
        <dbReference type="ARBA" id="ARBA00022741"/>
    </source>
</evidence>
<dbReference type="InterPro" id="IPR007312">
    <property type="entry name" value="Phosphoesterase"/>
</dbReference>
<dbReference type="Pfam" id="PF04185">
    <property type="entry name" value="Phosphoesterase"/>
    <property type="match status" value="1"/>
</dbReference>
<keyword evidence="4" id="KW-0378">Hydrolase</keyword>
<reference evidence="9" key="1">
    <citation type="journal article" date="2019" name="Int. J. Syst. Evol. Microbiol.">
        <title>The Global Catalogue of Microorganisms (GCM) 10K type strain sequencing project: providing services to taxonomists for standard genome sequencing and annotation.</title>
        <authorList>
            <consortium name="The Broad Institute Genomics Platform"/>
            <consortium name="The Broad Institute Genome Sequencing Center for Infectious Disease"/>
            <person name="Wu L."/>
            <person name="Ma J."/>
        </authorList>
    </citation>
    <scope>NUCLEOTIDE SEQUENCE [LARGE SCALE GENOMIC DNA]</scope>
    <source>
        <strain evidence="9">JCM 4253</strain>
    </source>
</reference>
<evidence type="ECO:0000256" key="4">
    <source>
        <dbReference type="ARBA" id="ARBA00022801"/>
    </source>
</evidence>
<comment type="similarity">
    <text evidence="1">Belongs to the ABC transporter superfamily.</text>
</comment>
<dbReference type="SUPFAM" id="SSF52540">
    <property type="entry name" value="P-loop containing nucleoside triphosphate hydrolases"/>
    <property type="match status" value="1"/>
</dbReference>